<dbReference type="EMBL" id="CP109886">
    <property type="protein sequence ID" value="WCF29201.1"/>
    <property type="molecule type" value="Genomic_DNA"/>
</dbReference>
<dbReference type="Pfam" id="PF03358">
    <property type="entry name" value="FMN_red"/>
    <property type="match status" value="1"/>
</dbReference>
<dbReference type="Proteomes" id="UP001211513">
    <property type="component" value="Chromosome"/>
</dbReference>
<evidence type="ECO:0000313" key="5">
    <source>
        <dbReference type="Proteomes" id="UP001211513"/>
    </source>
</evidence>
<dbReference type="SUPFAM" id="SSF52218">
    <property type="entry name" value="Flavoproteins"/>
    <property type="match status" value="1"/>
</dbReference>
<feature type="domain" description="NADPH-dependent FMN reductase-like" evidence="3">
    <location>
        <begin position="1"/>
        <end position="147"/>
    </location>
</feature>
<dbReference type="PANTHER" id="PTHR43278:SF4">
    <property type="entry name" value="NAD(P)H-DEPENDENT FMN-CONTAINING OXIDOREDUCTASE YWQN-RELATED"/>
    <property type="match status" value="1"/>
</dbReference>
<keyword evidence="2" id="KW-0288">FMN</keyword>
<name>A0AAJ5UJJ1_XYLFS</name>
<evidence type="ECO:0000256" key="1">
    <source>
        <dbReference type="ARBA" id="ARBA00022630"/>
    </source>
</evidence>
<proteinExistence type="predicted"/>
<protein>
    <submittedName>
        <fullName evidence="4">Flavodoxin family protein</fullName>
    </submittedName>
</protein>
<evidence type="ECO:0000259" key="3">
    <source>
        <dbReference type="Pfam" id="PF03358"/>
    </source>
</evidence>
<reference evidence="4" key="2">
    <citation type="submission" date="2022-10" db="EMBL/GenBank/DDBJ databases">
        <authorList>
            <person name="Landa B."/>
            <person name="Arias-Giraldo L.F."/>
            <person name="Roman-Ecija M."/>
            <person name="Velasco-Amo M.P."/>
            <person name="De La Fuente L."/>
            <person name="Marco-Noales E."/>
            <person name="Moralejo E."/>
        </authorList>
    </citation>
    <scope>NUCLEOTIDE SEQUENCE</scope>
    <source>
        <strain evidence="4">CFBP8073</strain>
    </source>
</reference>
<accession>A0AAJ5UJJ1</accession>
<evidence type="ECO:0000313" key="4">
    <source>
        <dbReference type="EMBL" id="WCF29201.1"/>
    </source>
</evidence>
<dbReference type="InterPro" id="IPR029039">
    <property type="entry name" value="Flavoprotein-like_sf"/>
</dbReference>
<dbReference type="AlphaFoldDB" id="A0AAJ5UJJ1"/>
<keyword evidence="1" id="KW-0285">Flavoprotein</keyword>
<dbReference type="Gene3D" id="3.40.50.360">
    <property type="match status" value="1"/>
</dbReference>
<dbReference type="RefSeq" id="WP_010894385.1">
    <property type="nucleotide sequence ID" value="NZ_CP109886.1"/>
</dbReference>
<gene>
    <name evidence="4" type="ORF">OK117_04895</name>
</gene>
<organism evidence="4 5">
    <name type="scientific">Xylella fastidiosa subsp. fastidiosa</name>
    <dbReference type="NCBI Taxonomy" id="644356"/>
    <lineage>
        <taxon>Bacteria</taxon>
        <taxon>Pseudomonadati</taxon>
        <taxon>Pseudomonadota</taxon>
        <taxon>Gammaproteobacteria</taxon>
        <taxon>Lysobacterales</taxon>
        <taxon>Lysobacteraceae</taxon>
        <taxon>Xylella</taxon>
    </lineage>
</organism>
<dbReference type="GO" id="GO:0016491">
    <property type="term" value="F:oxidoreductase activity"/>
    <property type="evidence" value="ECO:0007669"/>
    <property type="project" value="InterPro"/>
</dbReference>
<evidence type="ECO:0000256" key="2">
    <source>
        <dbReference type="ARBA" id="ARBA00022643"/>
    </source>
</evidence>
<reference evidence="4" key="1">
    <citation type="journal article" date="2022" name="Phytopathology">
        <title>Complete circularized genome resources of seven strains of Xylella fastidiosa subsp. fastidiosa using hybrid assembly reveals unknown plasmids.</title>
        <authorList>
            <person name="Velasco-Amo M.D.P."/>
            <person name="Arias-Giraldo L.F.F."/>
            <person name="Ecija M.R."/>
            <person name="De La Fuente L."/>
            <person name="Marco-Noales E."/>
            <person name="Moralejo E."/>
            <person name="Navas-Cort J.A."/>
            <person name="Landa B.B."/>
        </authorList>
    </citation>
    <scope>NUCLEOTIDE SEQUENCE</scope>
    <source>
        <strain evidence="4">CFBP8073</strain>
    </source>
</reference>
<dbReference type="InterPro" id="IPR051796">
    <property type="entry name" value="ISF_SsuE-like"/>
</dbReference>
<dbReference type="InterPro" id="IPR005025">
    <property type="entry name" value="FMN_Rdtase-like_dom"/>
</dbReference>
<sequence length="196" mass="22065">MKICILVGSNRRNGISRQVCGLIKQYINCRAIVSFIFLAEKRIELCDADNNCSNKKCSLNDDMEYIIKQMIEADGIIYMPVMHAYGTNSCFQAFLERSGYGYFRPMGRPLKDKVASVIVIGRRYGHTAVYSQIVLNIMLNKMILAGSGFPVLFMGMLGQASEDIEALEALEETLNRMISISYRLRVGLFMEAPAYA</sequence>
<dbReference type="PANTHER" id="PTHR43278">
    <property type="entry name" value="NAD(P)H-DEPENDENT FMN-CONTAINING OXIDOREDUCTASE YWQN-RELATED"/>
    <property type="match status" value="1"/>
</dbReference>